<evidence type="ECO:0000313" key="2">
    <source>
        <dbReference type="EMBL" id="MDQ0175672.1"/>
    </source>
</evidence>
<gene>
    <name evidence="2" type="ORF">J2S08_001506</name>
</gene>
<dbReference type="EMBL" id="JAUSTT010000007">
    <property type="protein sequence ID" value="MDQ0175672.1"/>
    <property type="molecule type" value="Genomic_DNA"/>
</dbReference>
<protein>
    <submittedName>
        <fullName evidence="2">Flagellar motor component MotA</fullName>
    </submittedName>
</protein>
<comment type="caution">
    <text evidence="2">The sequence shown here is derived from an EMBL/GenBank/DDBJ whole genome shotgun (WGS) entry which is preliminary data.</text>
</comment>
<keyword evidence="1" id="KW-1133">Transmembrane helix</keyword>
<keyword evidence="1" id="KW-0472">Membrane</keyword>
<accession>A0ABT9WQV0</accession>
<keyword evidence="2" id="KW-0969">Cilium</keyword>
<name>A0ABT9WQV0_9BACI</name>
<feature type="transmembrane region" description="Helical" evidence="1">
    <location>
        <begin position="34"/>
        <end position="52"/>
    </location>
</feature>
<dbReference type="Proteomes" id="UP001223586">
    <property type="component" value="Unassembled WGS sequence"/>
</dbReference>
<keyword evidence="1" id="KW-0812">Transmembrane</keyword>
<reference evidence="2 3" key="1">
    <citation type="submission" date="2023-07" db="EMBL/GenBank/DDBJ databases">
        <title>Genomic Encyclopedia of Type Strains, Phase IV (KMG-IV): sequencing the most valuable type-strain genomes for metagenomic binning, comparative biology and taxonomic classification.</title>
        <authorList>
            <person name="Goeker M."/>
        </authorList>
    </citation>
    <scope>NUCLEOTIDE SEQUENCE [LARGE SCALE GENOMIC DNA]</scope>
    <source>
        <strain evidence="2 3">DSM 23837</strain>
    </source>
</reference>
<dbReference type="RefSeq" id="WP_307228177.1">
    <property type="nucleotide sequence ID" value="NZ_JAUSTT010000007.1"/>
</dbReference>
<evidence type="ECO:0000256" key="1">
    <source>
        <dbReference type="SAM" id="Phobius"/>
    </source>
</evidence>
<proteinExistence type="predicted"/>
<organism evidence="2 3">
    <name type="scientific">Bacillus chungangensis</name>
    <dbReference type="NCBI Taxonomy" id="587633"/>
    <lineage>
        <taxon>Bacteria</taxon>
        <taxon>Bacillati</taxon>
        <taxon>Bacillota</taxon>
        <taxon>Bacilli</taxon>
        <taxon>Bacillales</taxon>
        <taxon>Bacillaceae</taxon>
        <taxon>Bacillus</taxon>
    </lineage>
</organism>
<keyword evidence="2" id="KW-0966">Cell projection</keyword>
<feature type="transmembrane region" description="Helical" evidence="1">
    <location>
        <begin position="6"/>
        <end position="22"/>
    </location>
</feature>
<keyword evidence="2" id="KW-0282">Flagellum</keyword>
<evidence type="ECO:0000313" key="3">
    <source>
        <dbReference type="Proteomes" id="UP001223586"/>
    </source>
</evidence>
<keyword evidence="3" id="KW-1185">Reference proteome</keyword>
<sequence>MPRTSVIGLIVGVTAVVVGIVLKGVGLSSLLNEVAILMIIAGTIVTVIIAFPKWY</sequence>